<feature type="domain" description="ABC transmembrane type-1" evidence="6">
    <location>
        <begin position="26"/>
        <end position="247"/>
    </location>
</feature>
<dbReference type="Gene3D" id="1.20.1560.10">
    <property type="entry name" value="ABC transporter type 1, transmembrane domain"/>
    <property type="match status" value="1"/>
</dbReference>
<feature type="transmembrane region" description="Helical" evidence="5">
    <location>
        <begin position="79"/>
        <end position="102"/>
    </location>
</feature>
<evidence type="ECO:0000256" key="5">
    <source>
        <dbReference type="SAM" id="Phobius"/>
    </source>
</evidence>
<sequence length="247" mass="28098">MVLGFNRTCYEWMTVALMIHNLTYKAFILSTTLNNLFFSISGGALTKRLRIQSLQCMLNQDVAWFDCEENHAGASSLRWIMAGIPIGVIIECISTFGIGLAFGFFFSWQLTLVVCAVIMIFLAIGLIEFYRRKRIHEKTKTVFSQAAVLATESIQNIRIVIQLTKEDNFIQKYSSLIDQASKISIKHNYIGAFAYGLVLSQSYFSLAICYYTAVKLTQRHLINAEQIIMVTAFIMFTKQIFSNVFPL</sequence>
<dbReference type="PROSITE" id="PS50929">
    <property type="entry name" value="ABC_TM1F"/>
    <property type="match status" value="1"/>
</dbReference>
<gene>
    <name evidence="7" type="ORF">OVA965_LOCUS25950</name>
    <name evidence="8" type="ORF">TMI583_LOCUS26683</name>
</gene>
<dbReference type="SUPFAM" id="SSF90123">
    <property type="entry name" value="ABC transporter transmembrane region"/>
    <property type="match status" value="1"/>
</dbReference>
<dbReference type="Pfam" id="PF00664">
    <property type="entry name" value="ABC_membrane"/>
    <property type="match status" value="1"/>
</dbReference>
<comment type="subcellular location">
    <subcellularLocation>
        <location evidence="1">Membrane</location>
        <topology evidence="1">Multi-pass membrane protein</topology>
    </subcellularLocation>
</comment>
<evidence type="ECO:0000313" key="8">
    <source>
        <dbReference type="EMBL" id="CAF4051347.1"/>
    </source>
</evidence>
<dbReference type="Proteomes" id="UP000682733">
    <property type="component" value="Unassembled WGS sequence"/>
</dbReference>
<keyword evidence="4 5" id="KW-0472">Membrane</keyword>
<dbReference type="PANTHER" id="PTHR24221">
    <property type="entry name" value="ATP-BINDING CASSETTE SUB-FAMILY B"/>
    <property type="match status" value="1"/>
</dbReference>
<feature type="transmembrane region" description="Helical" evidence="5">
    <location>
        <begin position="226"/>
        <end position="245"/>
    </location>
</feature>
<comment type="caution">
    <text evidence="8">The sequence shown here is derived from an EMBL/GenBank/DDBJ whole genome shotgun (WGS) entry which is preliminary data.</text>
</comment>
<proteinExistence type="predicted"/>
<dbReference type="InterPro" id="IPR039421">
    <property type="entry name" value="Type_1_exporter"/>
</dbReference>
<dbReference type="AlphaFoldDB" id="A0A8S2PJA8"/>
<dbReference type="Proteomes" id="UP000677228">
    <property type="component" value="Unassembled WGS sequence"/>
</dbReference>
<dbReference type="GO" id="GO:0140359">
    <property type="term" value="F:ABC-type transporter activity"/>
    <property type="evidence" value="ECO:0007669"/>
    <property type="project" value="InterPro"/>
</dbReference>
<keyword evidence="2 5" id="KW-0812">Transmembrane</keyword>
<dbReference type="EMBL" id="CAJNOK010016367">
    <property type="protein sequence ID" value="CAF1243844.1"/>
    <property type="molecule type" value="Genomic_DNA"/>
</dbReference>
<name>A0A8S2PJA8_9BILA</name>
<evidence type="ECO:0000256" key="3">
    <source>
        <dbReference type="ARBA" id="ARBA00022989"/>
    </source>
</evidence>
<evidence type="ECO:0000313" key="9">
    <source>
        <dbReference type="Proteomes" id="UP000682733"/>
    </source>
</evidence>
<dbReference type="PANTHER" id="PTHR24221:SF503">
    <property type="entry name" value="MITOCHONDRIAL POTASSIUM CHANNEL ATP-BINDING SUBUNIT"/>
    <property type="match status" value="1"/>
</dbReference>
<evidence type="ECO:0000256" key="4">
    <source>
        <dbReference type="ARBA" id="ARBA00023136"/>
    </source>
</evidence>
<evidence type="ECO:0000256" key="1">
    <source>
        <dbReference type="ARBA" id="ARBA00004141"/>
    </source>
</evidence>
<accession>A0A8S2PJA8</accession>
<evidence type="ECO:0000313" key="7">
    <source>
        <dbReference type="EMBL" id="CAF1243844.1"/>
    </source>
</evidence>
<feature type="transmembrane region" description="Helical" evidence="5">
    <location>
        <begin position="108"/>
        <end position="130"/>
    </location>
</feature>
<organism evidence="8 9">
    <name type="scientific">Didymodactylos carnosus</name>
    <dbReference type="NCBI Taxonomy" id="1234261"/>
    <lineage>
        <taxon>Eukaryota</taxon>
        <taxon>Metazoa</taxon>
        <taxon>Spiralia</taxon>
        <taxon>Gnathifera</taxon>
        <taxon>Rotifera</taxon>
        <taxon>Eurotatoria</taxon>
        <taxon>Bdelloidea</taxon>
        <taxon>Philodinida</taxon>
        <taxon>Philodinidae</taxon>
        <taxon>Didymodactylos</taxon>
    </lineage>
</organism>
<dbReference type="InterPro" id="IPR036640">
    <property type="entry name" value="ABC1_TM_sf"/>
</dbReference>
<evidence type="ECO:0000256" key="2">
    <source>
        <dbReference type="ARBA" id="ARBA00022692"/>
    </source>
</evidence>
<dbReference type="InterPro" id="IPR011527">
    <property type="entry name" value="ABC1_TM_dom"/>
</dbReference>
<evidence type="ECO:0000259" key="6">
    <source>
        <dbReference type="PROSITE" id="PS50929"/>
    </source>
</evidence>
<dbReference type="EMBL" id="CAJOBA010037916">
    <property type="protein sequence ID" value="CAF4051347.1"/>
    <property type="molecule type" value="Genomic_DNA"/>
</dbReference>
<dbReference type="GO" id="GO:0016020">
    <property type="term" value="C:membrane"/>
    <property type="evidence" value="ECO:0007669"/>
    <property type="project" value="UniProtKB-SubCell"/>
</dbReference>
<reference evidence="8" key="1">
    <citation type="submission" date="2021-02" db="EMBL/GenBank/DDBJ databases">
        <authorList>
            <person name="Nowell W R."/>
        </authorList>
    </citation>
    <scope>NUCLEOTIDE SEQUENCE</scope>
</reference>
<protein>
    <recommendedName>
        <fullName evidence="6">ABC transmembrane type-1 domain-containing protein</fullName>
    </recommendedName>
</protein>
<feature type="transmembrane region" description="Helical" evidence="5">
    <location>
        <begin position="192"/>
        <end position="214"/>
    </location>
</feature>
<keyword evidence="3 5" id="KW-1133">Transmembrane helix</keyword>
<dbReference type="GO" id="GO:0005524">
    <property type="term" value="F:ATP binding"/>
    <property type="evidence" value="ECO:0007669"/>
    <property type="project" value="InterPro"/>
</dbReference>